<dbReference type="EMBL" id="JBJKTR010000001">
    <property type="protein sequence ID" value="KAL3381418.1"/>
    <property type="molecule type" value="Genomic_DNA"/>
</dbReference>
<feature type="transmembrane region" description="Helical" evidence="1">
    <location>
        <begin position="109"/>
        <end position="138"/>
    </location>
</feature>
<dbReference type="AlphaFoldDB" id="A0ABD2VK93"/>
<feature type="transmembrane region" description="Helical" evidence="1">
    <location>
        <begin position="158"/>
        <end position="183"/>
    </location>
</feature>
<reference evidence="2 3" key="1">
    <citation type="submission" date="2024-05" db="EMBL/GenBank/DDBJ databases">
        <title>De novo assembly of an allotetraploid wild potato.</title>
        <authorList>
            <person name="Hosaka A.J."/>
        </authorList>
    </citation>
    <scope>NUCLEOTIDE SEQUENCE [LARGE SCALE GENOMIC DNA]</scope>
    <source>
        <tissue evidence="2">Young leaves</tissue>
    </source>
</reference>
<keyword evidence="1" id="KW-0812">Transmembrane</keyword>
<name>A0ABD2VK93_9SOLN</name>
<dbReference type="PANTHER" id="PTHR33133">
    <property type="entry name" value="OS08G0107100 PROTEIN-RELATED"/>
    <property type="match status" value="1"/>
</dbReference>
<evidence type="ECO:0000256" key="1">
    <source>
        <dbReference type="SAM" id="Phobius"/>
    </source>
</evidence>
<feature type="non-terminal residue" evidence="2">
    <location>
        <position position="1"/>
    </location>
</feature>
<dbReference type="PANTHER" id="PTHR33133:SF7">
    <property type="entry name" value="F26K24.10 PROTEIN-RELATED"/>
    <property type="match status" value="1"/>
</dbReference>
<sequence length="210" mass="24057">QISKNIYSMAANIQNSDIEICNVISESKRIATSQRRHFRALSLLFLFPFSIFTYLFLNFEKTIIISFILALFVIISAFCAVATITYTTFHGYNGQPIDLSSILFSIFPLFLPFLSTFTLLLLTVALISICLGLVFLFISKGILLMGFDMNLNSFYFNSYVSIMIVVGIFLDMKWMLANVIIVAEVSLRRSGRVVFLELRHFLADTYRWLE</sequence>
<keyword evidence="3" id="KW-1185">Reference proteome</keyword>
<proteinExistence type="predicted"/>
<comment type="caution">
    <text evidence="2">The sequence shown here is derived from an EMBL/GenBank/DDBJ whole genome shotgun (WGS) entry which is preliminary data.</text>
</comment>
<accession>A0ABD2VK93</accession>
<evidence type="ECO:0000313" key="3">
    <source>
        <dbReference type="Proteomes" id="UP001627284"/>
    </source>
</evidence>
<feature type="transmembrane region" description="Helical" evidence="1">
    <location>
        <begin position="38"/>
        <end position="57"/>
    </location>
</feature>
<organism evidence="2 3">
    <name type="scientific">Solanum stoloniferum</name>
    <dbReference type="NCBI Taxonomy" id="62892"/>
    <lineage>
        <taxon>Eukaryota</taxon>
        <taxon>Viridiplantae</taxon>
        <taxon>Streptophyta</taxon>
        <taxon>Embryophyta</taxon>
        <taxon>Tracheophyta</taxon>
        <taxon>Spermatophyta</taxon>
        <taxon>Magnoliopsida</taxon>
        <taxon>eudicotyledons</taxon>
        <taxon>Gunneridae</taxon>
        <taxon>Pentapetalae</taxon>
        <taxon>asterids</taxon>
        <taxon>lamiids</taxon>
        <taxon>Solanales</taxon>
        <taxon>Solanaceae</taxon>
        <taxon>Solanoideae</taxon>
        <taxon>Solaneae</taxon>
        <taxon>Solanum</taxon>
    </lineage>
</organism>
<gene>
    <name evidence="2" type="ORF">AABB24_001499</name>
</gene>
<keyword evidence="1" id="KW-1133">Transmembrane helix</keyword>
<dbReference type="Proteomes" id="UP001627284">
    <property type="component" value="Unassembled WGS sequence"/>
</dbReference>
<keyword evidence="1" id="KW-0472">Membrane</keyword>
<feature type="transmembrane region" description="Helical" evidence="1">
    <location>
        <begin position="63"/>
        <end position="89"/>
    </location>
</feature>
<evidence type="ECO:0000313" key="2">
    <source>
        <dbReference type="EMBL" id="KAL3381418.1"/>
    </source>
</evidence>
<protein>
    <submittedName>
        <fullName evidence="2">Uncharacterized protein</fullName>
    </submittedName>
</protein>